<keyword evidence="1" id="KW-0472">Membrane</keyword>
<keyword evidence="1" id="KW-0812">Transmembrane</keyword>
<keyword evidence="1" id="KW-1133">Transmembrane helix</keyword>
<feature type="transmembrane region" description="Helical" evidence="1">
    <location>
        <begin position="27"/>
        <end position="50"/>
    </location>
</feature>
<dbReference type="SUPFAM" id="SSF48317">
    <property type="entry name" value="Acid phosphatase/Vanadium-dependent haloperoxidase"/>
    <property type="match status" value="1"/>
</dbReference>
<organism evidence="3 4">
    <name type="scientific">Taishania pollutisoli</name>
    <dbReference type="NCBI Taxonomy" id="2766479"/>
    <lineage>
        <taxon>Bacteria</taxon>
        <taxon>Pseudomonadati</taxon>
        <taxon>Bacteroidota</taxon>
        <taxon>Flavobacteriia</taxon>
        <taxon>Flavobacteriales</taxon>
        <taxon>Crocinitomicaceae</taxon>
        <taxon>Taishania</taxon>
    </lineage>
</organism>
<evidence type="ECO:0000256" key="1">
    <source>
        <dbReference type="SAM" id="Phobius"/>
    </source>
</evidence>
<feature type="domain" description="Phosphatidic acid phosphatase type 2/haloperoxidase" evidence="2">
    <location>
        <begin position="60"/>
        <end position="183"/>
    </location>
</feature>
<proteinExistence type="predicted"/>
<feature type="transmembrane region" description="Helical" evidence="1">
    <location>
        <begin position="57"/>
        <end position="79"/>
    </location>
</feature>
<accession>A0A8J6TY83</accession>
<dbReference type="PANTHER" id="PTHR14969:SF13">
    <property type="entry name" value="AT30094P"/>
    <property type="match status" value="1"/>
</dbReference>
<evidence type="ECO:0000259" key="2">
    <source>
        <dbReference type="SMART" id="SM00014"/>
    </source>
</evidence>
<dbReference type="Proteomes" id="UP000652681">
    <property type="component" value="Unassembled WGS sequence"/>
</dbReference>
<name>A0A8J6TY83_9FLAO</name>
<comment type="caution">
    <text evidence="3">The sequence shown here is derived from an EMBL/GenBank/DDBJ whole genome shotgun (WGS) entry which is preliminary data.</text>
</comment>
<feature type="transmembrane region" description="Helical" evidence="1">
    <location>
        <begin position="142"/>
        <end position="162"/>
    </location>
</feature>
<dbReference type="InterPro" id="IPR000326">
    <property type="entry name" value="PAP2/HPO"/>
</dbReference>
<dbReference type="Gene3D" id="1.20.144.10">
    <property type="entry name" value="Phosphatidic acid phosphatase type 2/haloperoxidase"/>
    <property type="match status" value="1"/>
</dbReference>
<evidence type="ECO:0000313" key="3">
    <source>
        <dbReference type="EMBL" id="MBC9813646.1"/>
    </source>
</evidence>
<evidence type="ECO:0000313" key="4">
    <source>
        <dbReference type="Proteomes" id="UP000652681"/>
    </source>
</evidence>
<dbReference type="Pfam" id="PF01569">
    <property type="entry name" value="PAP2"/>
    <property type="match status" value="1"/>
</dbReference>
<feature type="transmembrane region" description="Helical" evidence="1">
    <location>
        <begin position="114"/>
        <end position="135"/>
    </location>
</feature>
<dbReference type="RefSeq" id="WP_163490984.1">
    <property type="nucleotide sequence ID" value="NZ_JACVEL010000012.1"/>
</dbReference>
<protein>
    <submittedName>
        <fullName evidence="3">Phosphatase PAP2 family protein</fullName>
    </submittedName>
</protein>
<keyword evidence="4" id="KW-1185">Reference proteome</keyword>
<dbReference type="SMART" id="SM00014">
    <property type="entry name" value="acidPPc"/>
    <property type="match status" value="1"/>
</dbReference>
<dbReference type="CDD" id="cd03395">
    <property type="entry name" value="PAP2_like_4"/>
    <property type="match status" value="1"/>
</dbReference>
<sequence>MIDWLESIDQQLVLAINGWNSPFLDEFMWIISGKITWIPLYLILICLGFVRLGWKKALLYIGCVLLAVGVTDFICSGIIKELVQRYRPSHNLELIHQLHFYRTETGTLYQGGQYGFVSSHAGNFFALSWMVGWVLKPYFRWLLPVLLILTVIICYSRMYLGVHYLSDILGGALIGTGVALLVYRMVYLKVNQYIS</sequence>
<gene>
    <name evidence="3" type="ORF">H9Y05_14315</name>
</gene>
<dbReference type="PANTHER" id="PTHR14969">
    <property type="entry name" value="SPHINGOSINE-1-PHOSPHATE PHOSPHOHYDROLASE"/>
    <property type="match status" value="1"/>
</dbReference>
<dbReference type="AlphaFoldDB" id="A0A8J6TY83"/>
<dbReference type="EMBL" id="JACVEL010000012">
    <property type="protein sequence ID" value="MBC9813646.1"/>
    <property type="molecule type" value="Genomic_DNA"/>
</dbReference>
<reference evidence="3" key="1">
    <citation type="submission" date="2020-09" db="EMBL/GenBank/DDBJ databases">
        <title>Taishania pollutisoli gen. nov., sp. nov., Isolated from Tetrabromobisphenol A-Contaminated Soil.</title>
        <authorList>
            <person name="Chen Q."/>
        </authorList>
    </citation>
    <scope>NUCLEOTIDE SEQUENCE</scope>
    <source>
        <strain evidence="3">CZZ-1</strain>
    </source>
</reference>
<dbReference type="InterPro" id="IPR036938">
    <property type="entry name" value="PAP2/HPO_sf"/>
</dbReference>
<feature type="transmembrane region" description="Helical" evidence="1">
    <location>
        <begin position="168"/>
        <end position="187"/>
    </location>
</feature>